<dbReference type="CDD" id="cd02961">
    <property type="entry name" value="PDI_a_family"/>
    <property type="match status" value="2"/>
</dbReference>
<dbReference type="PROSITE" id="PS51352">
    <property type="entry name" value="THIOREDOXIN_2"/>
    <property type="match status" value="2"/>
</dbReference>
<reference evidence="8" key="2">
    <citation type="journal article" date="2019" name="IMA Fungus">
        <title>Genome sequencing and comparison of five Tilletia species to identify candidate genes for the detection of regulated species infecting wheat.</title>
        <authorList>
            <person name="Nguyen H.D.T."/>
            <person name="Sultana T."/>
            <person name="Kesanakurti P."/>
            <person name="Hambleton S."/>
        </authorList>
    </citation>
    <scope>NUCLEOTIDE SEQUENCE</scope>
    <source>
        <strain evidence="8">DAOMC 238032</strain>
    </source>
</reference>
<keyword evidence="10" id="KW-1185">Reference proteome</keyword>
<sequence>MHFSSALALHALLAASTLSASASAQSSALGVERDSPVSSLQQRADSGLRWLSSANWTQHVSTGAWVINFCQPTGPKCRQLDPVWAELQKEKEYLSTSYPAAPLSLAEVNCLAEPQFCGKQNVEHTPDLGLYIDGQRQATHFQGLREYVQLSDWIESIAKNYRKSKNVSDEAPAQQQPAGLPQPAKQVPQPAPAPALAKAPAPPSHPAPAKAPAPLSPPVPAPLVAGPEVPNARGELMSYGTGQLSDLASLNTYLGQGSRHGASFVKFFAPWCPHCRAMATAYEKLAVELKGHVNVIEVNCEKYADVCGHYAVASFPTLKMFNDGDVTDYLGGRNLEAMKSWAEKAGSNSGVQVIDNSRELEDKIRQHEVVFVYLVEPGVKKEDKIVIEKASRVLLTTNAQFLQTSSPELLRRFASYLLASDPNAKTTSNTQNSRSAILVFKDRSAQYPVKTFYPGRVAFGLSGGNDKLHIGVGAQLSSQVGEWLNANRYPTLSEITGVNFGDVIHNKQSALVVLASLSDIHHGSVVAGTGTGAQLRDAEQAALLQLARKWRLEEDIRGTAVDGEVADDKVDAAKVGKKGNTGGRRGRKVIWAWIDADRWAKALKEYYGVRPQDLPALLLVDGSKLEYFRLPTVSTATDGRSWLDVVPDTTAAAVEKGGSTSLSGTGSHPVFEGIYAALRGEVKPRSSRTYVDRGVRGAEETFSIIVDWTVRHAFISFVFVLVIMALLVSYVRAVEGGGAPGAGSWARKLSGHGQGASIGASLPHYHAANKAD</sequence>
<dbReference type="GO" id="GO:0003756">
    <property type="term" value="F:protein disulfide isomerase activity"/>
    <property type="evidence" value="ECO:0007669"/>
    <property type="project" value="TreeGrafter"/>
</dbReference>
<keyword evidence="4" id="KW-0472">Membrane</keyword>
<evidence type="ECO:0000313" key="7">
    <source>
        <dbReference type="EMBL" id="CAD6954457.1"/>
    </source>
</evidence>
<comment type="similarity">
    <text evidence="1">Belongs to the protein disulfide isomerase family.</text>
</comment>
<dbReference type="PROSITE" id="PS00194">
    <property type="entry name" value="THIOREDOXIN_1"/>
    <property type="match status" value="1"/>
</dbReference>
<dbReference type="InterPro" id="IPR036249">
    <property type="entry name" value="Thioredoxin-like_sf"/>
</dbReference>
<feature type="compositionally biased region" description="Pro residues" evidence="3">
    <location>
        <begin position="200"/>
        <end position="221"/>
    </location>
</feature>
<comment type="caution">
    <text evidence="8">The sequence shown here is derived from an EMBL/GenBank/DDBJ whole genome shotgun (WGS) entry which is preliminary data.</text>
</comment>
<dbReference type="EMBL" id="CAJHJG010006036">
    <property type="protein sequence ID" value="CAD6954457.1"/>
    <property type="molecule type" value="Genomic_DNA"/>
</dbReference>
<evidence type="ECO:0000256" key="2">
    <source>
        <dbReference type="ARBA" id="ARBA00022729"/>
    </source>
</evidence>
<evidence type="ECO:0000313" key="8">
    <source>
        <dbReference type="EMBL" id="KAE8251039.1"/>
    </source>
</evidence>
<feature type="signal peptide" evidence="5">
    <location>
        <begin position="1"/>
        <end position="24"/>
    </location>
</feature>
<dbReference type="AlphaFoldDB" id="A0A177UCI9"/>
<dbReference type="PANTHER" id="PTHR45672">
    <property type="entry name" value="PROTEIN DISULFIDE-ISOMERASE C17H9.14C-RELATED"/>
    <property type="match status" value="1"/>
</dbReference>
<protein>
    <recommendedName>
        <fullName evidence="6">Thioredoxin domain-containing protein</fullName>
    </recommendedName>
</protein>
<dbReference type="GO" id="GO:0005783">
    <property type="term" value="C:endoplasmic reticulum"/>
    <property type="evidence" value="ECO:0007669"/>
    <property type="project" value="TreeGrafter"/>
</dbReference>
<feature type="chain" id="PRO_5043489737" description="Thioredoxin domain-containing protein" evidence="5">
    <location>
        <begin position="25"/>
        <end position="772"/>
    </location>
</feature>
<dbReference type="Proteomes" id="UP000077671">
    <property type="component" value="Unassembled WGS sequence"/>
</dbReference>
<feature type="transmembrane region" description="Helical" evidence="4">
    <location>
        <begin position="713"/>
        <end position="731"/>
    </location>
</feature>
<evidence type="ECO:0000256" key="1">
    <source>
        <dbReference type="ARBA" id="ARBA00006347"/>
    </source>
</evidence>
<dbReference type="InterPro" id="IPR013766">
    <property type="entry name" value="Thioredoxin_domain"/>
</dbReference>
<evidence type="ECO:0000313" key="9">
    <source>
        <dbReference type="Proteomes" id="UP000077671"/>
    </source>
</evidence>
<feature type="region of interest" description="Disordered" evidence="3">
    <location>
        <begin position="165"/>
        <end position="227"/>
    </location>
</feature>
<evidence type="ECO:0000256" key="5">
    <source>
        <dbReference type="SAM" id="SignalP"/>
    </source>
</evidence>
<reference evidence="8" key="1">
    <citation type="submission" date="2016-04" db="EMBL/GenBank/DDBJ databases">
        <authorList>
            <person name="Nguyen H.D."/>
            <person name="Kesanakurti P."/>
            <person name="Cullis J."/>
            <person name="Levesque C.A."/>
            <person name="Hambleton S."/>
        </authorList>
    </citation>
    <scope>NUCLEOTIDE SEQUENCE</scope>
    <source>
        <strain evidence="8">DAOMC 238032</strain>
    </source>
</reference>
<dbReference type="PANTHER" id="PTHR45672:SF3">
    <property type="entry name" value="THIOREDOXIN DOMAIN-CONTAINING PROTEIN 5"/>
    <property type="match status" value="1"/>
</dbReference>
<dbReference type="EMBL" id="LWDD02001220">
    <property type="protein sequence ID" value="KAE8251039.1"/>
    <property type="molecule type" value="Genomic_DNA"/>
</dbReference>
<keyword evidence="2 5" id="KW-0732">Signal</keyword>
<dbReference type="Gene3D" id="3.40.30.10">
    <property type="entry name" value="Glutaredoxin"/>
    <property type="match status" value="2"/>
</dbReference>
<dbReference type="InterPro" id="IPR051063">
    <property type="entry name" value="PDI"/>
</dbReference>
<evidence type="ECO:0000313" key="10">
    <source>
        <dbReference type="Proteomes" id="UP000836402"/>
    </source>
</evidence>
<feature type="domain" description="Thioredoxin" evidence="6">
    <location>
        <begin position="13"/>
        <end position="159"/>
    </location>
</feature>
<proteinExistence type="inferred from homology"/>
<organism evidence="8 9">
    <name type="scientific">Tilletia caries</name>
    <name type="common">wheat bunt fungus</name>
    <dbReference type="NCBI Taxonomy" id="13290"/>
    <lineage>
        <taxon>Eukaryota</taxon>
        <taxon>Fungi</taxon>
        <taxon>Dikarya</taxon>
        <taxon>Basidiomycota</taxon>
        <taxon>Ustilaginomycotina</taxon>
        <taxon>Exobasidiomycetes</taxon>
        <taxon>Tilletiales</taxon>
        <taxon>Tilletiaceae</taxon>
        <taxon>Tilletia</taxon>
    </lineage>
</organism>
<keyword evidence="4" id="KW-0812">Transmembrane</keyword>
<dbReference type="InterPro" id="IPR017937">
    <property type="entry name" value="Thioredoxin_CS"/>
</dbReference>
<dbReference type="Proteomes" id="UP000836402">
    <property type="component" value="Unassembled WGS sequence"/>
</dbReference>
<reference evidence="7" key="3">
    <citation type="submission" date="2020-10" db="EMBL/GenBank/DDBJ databases">
        <authorList>
            <person name="Sedaghatjoo S."/>
        </authorList>
    </citation>
    <scope>NUCLEOTIDE SEQUENCE</scope>
    <source>
        <strain evidence="7">AZH3</strain>
    </source>
</reference>
<accession>A0A177UCI9</accession>
<evidence type="ECO:0000259" key="6">
    <source>
        <dbReference type="PROSITE" id="PS51352"/>
    </source>
</evidence>
<dbReference type="SUPFAM" id="SSF52833">
    <property type="entry name" value="Thioredoxin-like"/>
    <property type="match status" value="2"/>
</dbReference>
<evidence type="ECO:0000256" key="3">
    <source>
        <dbReference type="SAM" id="MobiDB-lite"/>
    </source>
</evidence>
<feature type="domain" description="Thioredoxin" evidence="6">
    <location>
        <begin position="215"/>
        <end position="347"/>
    </location>
</feature>
<dbReference type="Pfam" id="PF00085">
    <property type="entry name" value="Thioredoxin"/>
    <property type="match status" value="2"/>
</dbReference>
<dbReference type="GO" id="GO:0006457">
    <property type="term" value="P:protein folding"/>
    <property type="evidence" value="ECO:0007669"/>
    <property type="project" value="TreeGrafter"/>
</dbReference>
<feature type="compositionally biased region" description="Low complexity" evidence="3">
    <location>
        <begin position="171"/>
        <end position="199"/>
    </location>
</feature>
<name>A0A177UCI9_9BASI</name>
<gene>
    <name evidence="8" type="ORF">A4X03_0g6418</name>
    <name evidence="7" type="ORF">JKIAZH3_G2309</name>
</gene>
<keyword evidence="4" id="KW-1133">Transmembrane helix</keyword>
<evidence type="ECO:0000256" key="4">
    <source>
        <dbReference type="SAM" id="Phobius"/>
    </source>
</evidence>